<gene>
    <name evidence="2" type="ORF">AKL17_3389</name>
</gene>
<dbReference type="PANTHER" id="PTHR40943:SF1">
    <property type="entry name" value="CYTOPLASMIC PROTEIN"/>
    <property type="match status" value="1"/>
</dbReference>
<reference evidence="2 3" key="1">
    <citation type="submission" date="2015-09" db="EMBL/GenBank/DDBJ databases">
        <title>Complete genome sequence of Defluviimonas alba cai42t isolated from an oilfield in Xinjiang.</title>
        <authorList>
            <person name="Geng S."/>
            <person name="Pan X."/>
            <person name="Wu X."/>
        </authorList>
    </citation>
    <scope>NUCLEOTIDE SEQUENCE [LARGE SCALE GENOMIC DNA]</scope>
    <source>
        <strain evidence="3">cai42</strain>
    </source>
</reference>
<dbReference type="KEGG" id="daa:AKL17_3389"/>
<evidence type="ECO:0000259" key="1">
    <source>
        <dbReference type="Pfam" id="PF05899"/>
    </source>
</evidence>
<dbReference type="PANTHER" id="PTHR40943">
    <property type="entry name" value="CYTOPLASMIC PROTEIN-RELATED"/>
    <property type="match status" value="1"/>
</dbReference>
<feature type="domain" description="(S)-ureidoglycine aminohydrolase cupin" evidence="1">
    <location>
        <begin position="40"/>
        <end position="114"/>
    </location>
</feature>
<dbReference type="STRING" id="1335048.AKL17_3389"/>
<organism evidence="2 3">
    <name type="scientific">Frigidibacter mobilis</name>
    <dbReference type="NCBI Taxonomy" id="1335048"/>
    <lineage>
        <taxon>Bacteria</taxon>
        <taxon>Pseudomonadati</taxon>
        <taxon>Pseudomonadota</taxon>
        <taxon>Alphaproteobacteria</taxon>
        <taxon>Rhodobacterales</taxon>
        <taxon>Paracoccaceae</taxon>
        <taxon>Frigidibacter</taxon>
    </lineage>
</organism>
<evidence type="ECO:0000313" key="2">
    <source>
        <dbReference type="EMBL" id="AMY70621.1"/>
    </source>
</evidence>
<dbReference type="InterPro" id="IPR008579">
    <property type="entry name" value="UGlyAH_Cupin_dom"/>
</dbReference>
<evidence type="ECO:0000313" key="3">
    <source>
        <dbReference type="Proteomes" id="UP000076128"/>
    </source>
</evidence>
<name>A0A159Z5R7_9RHOB</name>
<dbReference type="SUPFAM" id="SSF51182">
    <property type="entry name" value="RmlC-like cupins"/>
    <property type="match status" value="1"/>
</dbReference>
<dbReference type="InterPro" id="IPR014710">
    <property type="entry name" value="RmlC-like_jellyroll"/>
</dbReference>
<proteinExistence type="predicted"/>
<dbReference type="InterPro" id="IPR011051">
    <property type="entry name" value="RmlC_Cupin_sf"/>
</dbReference>
<dbReference type="Proteomes" id="UP000076128">
    <property type="component" value="Chromosome"/>
</dbReference>
<dbReference type="AlphaFoldDB" id="A0A159Z5R7"/>
<keyword evidence="3" id="KW-1185">Reference proteome</keyword>
<dbReference type="Gene3D" id="2.60.120.10">
    <property type="entry name" value="Jelly Rolls"/>
    <property type="match status" value="1"/>
</dbReference>
<dbReference type="Pfam" id="PF05899">
    <property type="entry name" value="Cupin_3"/>
    <property type="match status" value="1"/>
</dbReference>
<dbReference type="OrthoDB" id="663248at2"/>
<dbReference type="EMBL" id="CP012661">
    <property type="protein sequence ID" value="AMY70621.1"/>
    <property type="molecule type" value="Genomic_DNA"/>
</dbReference>
<protein>
    <recommendedName>
        <fullName evidence="1">(S)-ureidoglycine aminohydrolase cupin domain-containing protein</fullName>
    </recommendedName>
</protein>
<sequence>MLTKIDSTIPTLDSWGSVRNLGSEIVEGDVQAMGHMVHGAPTDAVSCAYFGVTRGKFRMTYPFDEHAIVVEGTVTLTDEATGITTSYGVGDAWFVRKGTPVLWDVTSDRFVKNYFAIA</sequence>
<dbReference type="RefSeq" id="WP_066815252.1">
    <property type="nucleotide sequence ID" value="NZ_CP012661.1"/>
</dbReference>
<accession>A0A159Z5R7</accession>